<protein>
    <recommendedName>
        <fullName evidence="13">Olfactory receptor</fullName>
    </recommendedName>
</protein>
<evidence type="ECO:0000256" key="3">
    <source>
        <dbReference type="ARBA" id="ARBA00022475"/>
    </source>
</evidence>
<dbReference type="InterPro" id="IPR000725">
    <property type="entry name" value="Olfact_rcpt"/>
</dbReference>
<evidence type="ECO:0000313" key="16">
    <source>
        <dbReference type="Proteomes" id="UP000007646"/>
    </source>
</evidence>
<evidence type="ECO:0000256" key="10">
    <source>
        <dbReference type="ARBA" id="ARBA00023170"/>
    </source>
</evidence>
<feature type="transmembrane region" description="Helical" evidence="13">
    <location>
        <begin position="256"/>
        <end position="275"/>
    </location>
</feature>
<dbReference type="eggNOG" id="ENOG502SHXQ">
    <property type="taxonomic scope" value="Eukaryota"/>
</dbReference>
<dbReference type="Gene3D" id="1.20.1070.10">
    <property type="entry name" value="Rhodopsin 7-helix transmembrane proteins"/>
    <property type="match status" value="1"/>
</dbReference>
<keyword evidence="16" id="KW-1185">Reference proteome</keyword>
<dbReference type="Pfam" id="PF13853">
    <property type="entry name" value="7tm_4"/>
    <property type="match status" value="1"/>
</dbReference>
<dbReference type="PROSITE" id="PS00237">
    <property type="entry name" value="G_PROTEIN_RECEP_F1_1"/>
    <property type="match status" value="1"/>
</dbReference>
<evidence type="ECO:0000259" key="14">
    <source>
        <dbReference type="PROSITE" id="PS50262"/>
    </source>
</evidence>
<keyword evidence="5 12" id="KW-0812">Transmembrane</keyword>
<evidence type="ECO:0000256" key="8">
    <source>
        <dbReference type="ARBA" id="ARBA00023040"/>
    </source>
</evidence>
<keyword evidence="8 12" id="KW-0297">G-protein coupled receptor</keyword>
<evidence type="ECO:0000256" key="5">
    <source>
        <dbReference type="ARBA" id="ARBA00022692"/>
    </source>
</evidence>
<evidence type="ECO:0000256" key="11">
    <source>
        <dbReference type="ARBA" id="ARBA00023224"/>
    </source>
</evidence>
<proteinExistence type="inferred from homology"/>
<dbReference type="AlphaFoldDB" id="G3U9G2"/>
<dbReference type="InterPro" id="IPR050516">
    <property type="entry name" value="Olfactory_GPCR"/>
</dbReference>
<feature type="transmembrane region" description="Helical" evidence="13">
    <location>
        <begin position="227"/>
        <end position="244"/>
    </location>
</feature>
<evidence type="ECO:0000256" key="13">
    <source>
        <dbReference type="RuleBase" id="RU363047"/>
    </source>
</evidence>
<dbReference type="PRINTS" id="PR00237">
    <property type="entry name" value="GPCRRHODOPSN"/>
</dbReference>
<dbReference type="PROSITE" id="PS50262">
    <property type="entry name" value="G_PROTEIN_RECEP_F1_2"/>
    <property type="match status" value="1"/>
</dbReference>
<dbReference type="InterPro" id="IPR017452">
    <property type="entry name" value="GPCR_Rhodpsn_7TM"/>
</dbReference>
<feature type="transmembrane region" description="Helical" evidence="13">
    <location>
        <begin position="23"/>
        <end position="46"/>
    </location>
</feature>
<evidence type="ECO:0000256" key="12">
    <source>
        <dbReference type="RuleBase" id="RU000688"/>
    </source>
</evidence>
<dbReference type="InParanoid" id="G3U9G2"/>
<comment type="subcellular location">
    <subcellularLocation>
        <location evidence="2 13">Cell membrane</location>
        <topology evidence="2 13">Multi-pass membrane protein</topology>
    </subcellularLocation>
</comment>
<keyword evidence="9 13" id="KW-0472">Membrane</keyword>
<evidence type="ECO:0000256" key="7">
    <source>
        <dbReference type="ARBA" id="ARBA00022989"/>
    </source>
</evidence>
<dbReference type="Ensembl" id="ENSLAFT00000032753.1">
    <property type="protein sequence ID" value="ENSLAFP00000024470.1"/>
    <property type="gene ID" value="ENSLAFG00000030916.1"/>
</dbReference>
<keyword evidence="7 13" id="KW-1133">Transmembrane helix</keyword>
<dbReference type="PANTHER" id="PTHR26452">
    <property type="entry name" value="OLFACTORY RECEPTOR"/>
    <property type="match status" value="1"/>
</dbReference>
<dbReference type="GO" id="GO:0004930">
    <property type="term" value="F:G protein-coupled receptor activity"/>
    <property type="evidence" value="ECO:0007669"/>
    <property type="project" value="UniProtKB-KW"/>
</dbReference>
<comment type="function">
    <text evidence="1">Odorant receptor.</text>
</comment>
<keyword evidence="11 12" id="KW-0807">Transducer</keyword>
<dbReference type="GeneTree" id="ENSGT01050000244828"/>
<dbReference type="HOGENOM" id="CLU_012526_0_1_1"/>
<reference evidence="15" key="2">
    <citation type="submission" date="2025-08" db="UniProtKB">
        <authorList>
            <consortium name="Ensembl"/>
        </authorList>
    </citation>
    <scope>IDENTIFICATION</scope>
    <source>
        <strain evidence="15">Isolate ISIS603380</strain>
    </source>
</reference>
<dbReference type="OMA" id="ILMNTRY"/>
<dbReference type="GO" id="GO:0005886">
    <property type="term" value="C:plasma membrane"/>
    <property type="evidence" value="ECO:0007669"/>
    <property type="project" value="UniProtKB-SubCell"/>
</dbReference>
<sequence>MNNFTSVTMFFLMGFSDVWEIHILHAVLFLLIYLAAVLGNILIIIVTAEDHAFHTPMYFFLKNLSSLDLYLISITVPKPITNSVSHTTISFLSCCVSQVFLLILSATTEVSLLTVMSYDRYVAICHPLRYEIIMSHGACVQMAASSWVCGVLNAILHTAPTFSMPVCGSPEVHQFCNVPQLLSLTCSYNTVELVVIGLNTVLDFDISYSRIFSSVLRIPSREGRSRAPHSCLTSLFFFFFAYLPPVPKSPSPLDSLVSVFYTMVLPTMNLLISSLRNKGMKMALKKLLKSRHCPSKQIYANRIFII</sequence>
<keyword evidence="3 13" id="KW-1003">Cell membrane</keyword>
<dbReference type="InterPro" id="IPR000276">
    <property type="entry name" value="GPCR_Rhodpsn"/>
</dbReference>
<evidence type="ECO:0000256" key="1">
    <source>
        <dbReference type="ARBA" id="ARBA00002936"/>
    </source>
</evidence>
<evidence type="ECO:0000256" key="4">
    <source>
        <dbReference type="ARBA" id="ARBA00022606"/>
    </source>
</evidence>
<dbReference type="PRINTS" id="PR00245">
    <property type="entry name" value="OLFACTORYR"/>
</dbReference>
<dbReference type="Proteomes" id="UP000007646">
    <property type="component" value="Unassembled WGS sequence"/>
</dbReference>
<feature type="domain" description="G-protein coupled receptors family 1 profile" evidence="14">
    <location>
        <begin position="39"/>
        <end position="244"/>
    </location>
</feature>
<keyword evidence="4 13" id="KW-0716">Sensory transduction</keyword>
<reference evidence="15 16" key="1">
    <citation type="submission" date="2009-06" db="EMBL/GenBank/DDBJ databases">
        <title>The Genome Sequence of Loxodonta africana (African elephant).</title>
        <authorList>
            <person name="Di Palma F."/>
            <person name="Heiman D."/>
            <person name="Young S."/>
            <person name="Johnson J."/>
            <person name="Lander E.S."/>
            <person name="Lindblad-Toh K."/>
        </authorList>
    </citation>
    <scope>NUCLEOTIDE SEQUENCE [LARGE SCALE GENOMIC DNA]</scope>
    <source>
        <strain evidence="15 16">Isolate ISIS603380</strain>
    </source>
</reference>
<evidence type="ECO:0000256" key="6">
    <source>
        <dbReference type="ARBA" id="ARBA00022725"/>
    </source>
</evidence>
<comment type="caution">
    <text evidence="13">Lacks conserved residue(s) required for the propagation of feature annotation.</text>
</comment>
<comment type="similarity">
    <text evidence="12">Belongs to the G-protein coupled receptor 1 family.</text>
</comment>
<organism evidence="15 16">
    <name type="scientific">Loxodonta africana</name>
    <name type="common">African elephant</name>
    <dbReference type="NCBI Taxonomy" id="9785"/>
    <lineage>
        <taxon>Eukaryota</taxon>
        <taxon>Metazoa</taxon>
        <taxon>Chordata</taxon>
        <taxon>Craniata</taxon>
        <taxon>Vertebrata</taxon>
        <taxon>Euteleostomi</taxon>
        <taxon>Mammalia</taxon>
        <taxon>Eutheria</taxon>
        <taxon>Afrotheria</taxon>
        <taxon>Proboscidea</taxon>
        <taxon>Elephantidae</taxon>
        <taxon>Loxodonta</taxon>
    </lineage>
</organism>
<reference evidence="15" key="3">
    <citation type="submission" date="2025-09" db="UniProtKB">
        <authorList>
            <consortium name="Ensembl"/>
        </authorList>
    </citation>
    <scope>IDENTIFICATION</scope>
    <source>
        <strain evidence="15">Isolate ISIS603380</strain>
    </source>
</reference>
<evidence type="ECO:0000313" key="15">
    <source>
        <dbReference type="Ensembl" id="ENSLAFP00000024470.1"/>
    </source>
</evidence>
<dbReference type="FunFam" id="1.20.1070.10:FF:000037">
    <property type="entry name" value="Olfactory receptor"/>
    <property type="match status" value="1"/>
</dbReference>
<accession>G3U9G2</accession>
<dbReference type="SUPFAM" id="SSF81321">
    <property type="entry name" value="Family A G protein-coupled receptor-like"/>
    <property type="match status" value="1"/>
</dbReference>
<dbReference type="GO" id="GO:0004984">
    <property type="term" value="F:olfactory receptor activity"/>
    <property type="evidence" value="ECO:0007669"/>
    <property type="project" value="InterPro"/>
</dbReference>
<name>G3U9G2_LOXAF</name>
<evidence type="ECO:0000256" key="2">
    <source>
        <dbReference type="ARBA" id="ARBA00004651"/>
    </source>
</evidence>
<keyword evidence="6 13" id="KW-0552">Olfaction</keyword>
<keyword evidence="10 12" id="KW-0675">Receptor</keyword>
<evidence type="ECO:0000256" key="9">
    <source>
        <dbReference type="ARBA" id="ARBA00023136"/>
    </source>
</evidence>